<evidence type="ECO:0008006" key="3">
    <source>
        <dbReference type="Google" id="ProtNLM"/>
    </source>
</evidence>
<dbReference type="EMBL" id="AMZQ01000021">
    <property type="protein sequence ID" value="EKU10112.1"/>
    <property type="molecule type" value="Genomic_DNA"/>
</dbReference>
<sequence>MNESEKAVFEFIKAEIKKAETDEFVYIRSQKIIEAAEISRNTFHKVVKSLKRNGALIIDDYTLSFGYKLPKEKNNE</sequence>
<comment type="caution">
    <text evidence="1">The sequence shown here is derived from an EMBL/GenBank/DDBJ whole genome shotgun (WGS) entry which is preliminary data.</text>
</comment>
<dbReference type="AlphaFoldDB" id="M5ICU7"/>
<dbReference type="RefSeq" id="WP_009497276.1">
    <property type="nucleotide sequence ID" value="NZ_AMZQ01000021.1"/>
</dbReference>
<dbReference type="Proteomes" id="UP000011939">
    <property type="component" value="Unassembled WGS sequence"/>
</dbReference>
<dbReference type="STRING" id="1244083.CSUNSWCD_1476"/>
<dbReference type="Gene3D" id="1.10.10.10">
    <property type="entry name" value="Winged helix-like DNA-binding domain superfamily/Winged helix DNA-binding domain"/>
    <property type="match status" value="1"/>
</dbReference>
<proteinExistence type="predicted"/>
<dbReference type="PATRIC" id="fig|1244083.3.peg.2457"/>
<gene>
    <name evidence="1" type="ORF">CSUNSWCD_1476</name>
</gene>
<evidence type="ECO:0000313" key="1">
    <source>
        <dbReference type="EMBL" id="EKU10112.1"/>
    </source>
</evidence>
<dbReference type="InterPro" id="IPR036388">
    <property type="entry name" value="WH-like_DNA-bd_sf"/>
</dbReference>
<name>M5ICU7_9BACT</name>
<accession>M5ICU7</accession>
<organism evidence="1 2">
    <name type="scientific">Campylobacter showae CSUNSWCD</name>
    <dbReference type="NCBI Taxonomy" id="1244083"/>
    <lineage>
        <taxon>Bacteria</taxon>
        <taxon>Pseudomonadati</taxon>
        <taxon>Campylobacterota</taxon>
        <taxon>Epsilonproteobacteria</taxon>
        <taxon>Campylobacterales</taxon>
        <taxon>Campylobacteraceae</taxon>
        <taxon>Campylobacter</taxon>
    </lineage>
</organism>
<evidence type="ECO:0000313" key="2">
    <source>
        <dbReference type="Proteomes" id="UP000011939"/>
    </source>
</evidence>
<protein>
    <recommendedName>
        <fullName evidence="3">Plasmid replication protein RepL domain-containing protein</fullName>
    </recommendedName>
</protein>
<reference evidence="1 2" key="1">
    <citation type="journal article" date="2013" name="Genome Announc.">
        <title>Genome Sequence of Campylobacter showae UNSWCD, Isolated from a Patient with Crohn's Disease.</title>
        <authorList>
            <person name="Tay A.P."/>
            <person name="Kaakoush N.O."/>
            <person name="Deshpande N.P."/>
            <person name="Chen Z."/>
            <person name="Mitchell H."/>
            <person name="Wilkins M.R."/>
        </authorList>
    </citation>
    <scope>NUCLEOTIDE SEQUENCE [LARGE SCALE GENOMIC DNA]</scope>
    <source>
        <strain evidence="1 2">CSUNSWCD</strain>
    </source>
</reference>